<keyword evidence="4" id="KW-1185">Reference proteome</keyword>
<evidence type="ECO:0000313" key="4">
    <source>
        <dbReference type="Proteomes" id="UP000092445"/>
    </source>
</evidence>
<keyword evidence="2" id="KW-0812">Transmembrane</keyword>
<dbReference type="Proteomes" id="UP000092445">
    <property type="component" value="Unassembled WGS sequence"/>
</dbReference>
<feature type="region of interest" description="Disordered" evidence="1">
    <location>
        <begin position="20"/>
        <end position="42"/>
    </location>
</feature>
<name>A0A1A9ZPV4_GLOPL</name>
<evidence type="ECO:0000313" key="3">
    <source>
        <dbReference type="EnsemblMetazoa" id="GPAI021317-PA"/>
    </source>
</evidence>
<sequence length="107" mass="11923">MSPGPPEMLSQMCLHGNQPPMKEKNHIEPAGSANHNMSDQAQPKNFAAVKTQHTEQNILATAIVYIISNAFPVVFYWMRLLLPSICVGNDKGLRCGAFQPFECCEYK</sequence>
<reference evidence="3" key="2">
    <citation type="submission" date="2020-05" db="UniProtKB">
        <authorList>
            <consortium name="EnsemblMetazoa"/>
        </authorList>
    </citation>
    <scope>IDENTIFICATION</scope>
    <source>
        <strain evidence="3">IAEA</strain>
    </source>
</reference>
<keyword evidence="2" id="KW-1133">Transmembrane helix</keyword>
<organism evidence="3 4">
    <name type="scientific">Glossina pallidipes</name>
    <name type="common">Tsetse fly</name>
    <dbReference type="NCBI Taxonomy" id="7398"/>
    <lineage>
        <taxon>Eukaryota</taxon>
        <taxon>Metazoa</taxon>
        <taxon>Ecdysozoa</taxon>
        <taxon>Arthropoda</taxon>
        <taxon>Hexapoda</taxon>
        <taxon>Insecta</taxon>
        <taxon>Pterygota</taxon>
        <taxon>Neoptera</taxon>
        <taxon>Endopterygota</taxon>
        <taxon>Diptera</taxon>
        <taxon>Brachycera</taxon>
        <taxon>Muscomorpha</taxon>
        <taxon>Hippoboscoidea</taxon>
        <taxon>Glossinidae</taxon>
        <taxon>Glossina</taxon>
    </lineage>
</organism>
<dbReference type="VEuPathDB" id="VectorBase:GPAI021317"/>
<accession>A0A1A9ZPV4</accession>
<reference evidence="4" key="1">
    <citation type="submission" date="2014-03" db="EMBL/GenBank/DDBJ databases">
        <authorList>
            <person name="Aksoy S."/>
            <person name="Warren W."/>
            <person name="Wilson R.K."/>
        </authorList>
    </citation>
    <scope>NUCLEOTIDE SEQUENCE [LARGE SCALE GENOMIC DNA]</scope>
    <source>
        <strain evidence="4">IAEA</strain>
    </source>
</reference>
<protein>
    <submittedName>
        <fullName evidence="3">Uncharacterized protein</fullName>
    </submittedName>
</protein>
<evidence type="ECO:0000256" key="2">
    <source>
        <dbReference type="SAM" id="Phobius"/>
    </source>
</evidence>
<feature type="compositionally biased region" description="Polar residues" evidence="1">
    <location>
        <begin position="33"/>
        <end position="42"/>
    </location>
</feature>
<dbReference type="AlphaFoldDB" id="A0A1A9ZPV4"/>
<feature type="transmembrane region" description="Helical" evidence="2">
    <location>
        <begin position="58"/>
        <end position="78"/>
    </location>
</feature>
<evidence type="ECO:0000256" key="1">
    <source>
        <dbReference type="SAM" id="MobiDB-lite"/>
    </source>
</evidence>
<dbReference type="EnsemblMetazoa" id="GPAI021317-RA">
    <property type="protein sequence ID" value="GPAI021317-PA"/>
    <property type="gene ID" value="GPAI021317"/>
</dbReference>
<dbReference type="STRING" id="7398.A0A1A9ZPV4"/>
<proteinExistence type="predicted"/>
<keyword evidence="2" id="KW-0472">Membrane</keyword>